<feature type="transmembrane region" description="Helical" evidence="2">
    <location>
        <begin position="184"/>
        <end position="204"/>
    </location>
</feature>
<evidence type="ECO:0000256" key="2">
    <source>
        <dbReference type="SAM" id="Phobius"/>
    </source>
</evidence>
<protein>
    <submittedName>
        <fullName evidence="3">Uncharacterized protein</fullName>
    </submittedName>
</protein>
<dbReference type="Pfam" id="PF18758">
    <property type="entry name" value="KDZ"/>
    <property type="match status" value="1"/>
</dbReference>
<sequence length="791" mass="89469">MNNNGLDKPPDRRKPFMHIVQQWCKVKRMKRGKWGHKKGGTKGTKQGELALKCRACPQPGLNLPEDWEQTEVVYRFIYFLFLAQDANCRLSNRSVSSEATDPILGDGMGYFCKCEGEDDYKAHIAKHVNNKEISNCSGFQAMFMANSKRVKGLRTTGIGGVTCSRHNMWHANGMGDLQVGERYCNINFLLLSAVIAFQLLWLIVSYDIVCQYAINFWARMSAMPESMQLKLVPSNVWWKVPNFHLPPHKPPCHSPYSFHWMWGAGMTMGEGVEQNWSFSNGAVASTRLMGPGSRHATLEDIFGFHNYDRLLVMYCILPKQLAVNIREGLKHKAVFDTFTRGLEEHCPEEVVEWKVWVERWERMQHVDAMDSPFQVVDEVVTLHQIQETIAQEEFLCMDDGVKVEKEHMPSSFIATGLEIEEQQRQLEVDVHALKDPSPNQRLAFLKCRTALLKCIHRFCEVQKIYMSALRGALSDARRQVLNGNGEQLPEATQLFMPSDLASAVVCGKVYAIGLPDVEARMRQGEVQDALEAGMMTKGQGILQQINVRIHITKLCYRYSQAVLLALRGHGGWEEGLRVLNDDDVRALNKRVLTAKEKVQNNHWAELGGAVIEGGVARAAGVVRGKGVHTHTLSWVWYTVNGAEEEDNKCLHDALRVEWCKVFGRTRHFDEEVRHLHAEMGCTIAVGYTKAAEWEELAEEEHPDTSELTEGRRAYAYKQVDTERKQCKDLTNRWCGILVKADAYLAGETGLVGNDVVTVELDVVDELDEEEEEARLAADEEEVMEGGGGRGE</sequence>
<feature type="region of interest" description="Disordered" evidence="1">
    <location>
        <begin position="767"/>
        <end position="791"/>
    </location>
</feature>
<keyword evidence="2" id="KW-1133">Transmembrane helix</keyword>
<dbReference type="AlphaFoldDB" id="A0AAD7ACC6"/>
<keyword evidence="4" id="KW-1185">Reference proteome</keyword>
<evidence type="ECO:0000313" key="4">
    <source>
        <dbReference type="Proteomes" id="UP001218218"/>
    </source>
</evidence>
<dbReference type="EMBL" id="JARIHO010000010">
    <property type="protein sequence ID" value="KAJ7354692.1"/>
    <property type="molecule type" value="Genomic_DNA"/>
</dbReference>
<evidence type="ECO:0000256" key="1">
    <source>
        <dbReference type="SAM" id="MobiDB-lite"/>
    </source>
</evidence>
<feature type="compositionally biased region" description="Acidic residues" evidence="1">
    <location>
        <begin position="767"/>
        <end position="783"/>
    </location>
</feature>
<dbReference type="InterPro" id="IPR040521">
    <property type="entry name" value="KDZ"/>
</dbReference>
<organism evidence="3 4">
    <name type="scientific">Mycena albidolilacea</name>
    <dbReference type="NCBI Taxonomy" id="1033008"/>
    <lineage>
        <taxon>Eukaryota</taxon>
        <taxon>Fungi</taxon>
        <taxon>Dikarya</taxon>
        <taxon>Basidiomycota</taxon>
        <taxon>Agaricomycotina</taxon>
        <taxon>Agaricomycetes</taxon>
        <taxon>Agaricomycetidae</taxon>
        <taxon>Agaricales</taxon>
        <taxon>Marasmiineae</taxon>
        <taxon>Mycenaceae</taxon>
        <taxon>Mycena</taxon>
    </lineage>
</organism>
<reference evidence="3" key="1">
    <citation type="submission" date="2023-03" db="EMBL/GenBank/DDBJ databases">
        <title>Massive genome expansion in bonnet fungi (Mycena s.s.) driven by repeated elements and novel gene families across ecological guilds.</title>
        <authorList>
            <consortium name="Lawrence Berkeley National Laboratory"/>
            <person name="Harder C.B."/>
            <person name="Miyauchi S."/>
            <person name="Viragh M."/>
            <person name="Kuo A."/>
            <person name="Thoen E."/>
            <person name="Andreopoulos B."/>
            <person name="Lu D."/>
            <person name="Skrede I."/>
            <person name="Drula E."/>
            <person name="Henrissat B."/>
            <person name="Morin E."/>
            <person name="Kohler A."/>
            <person name="Barry K."/>
            <person name="LaButti K."/>
            <person name="Morin E."/>
            <person name="Salamov A."/>
            <person name="Lipzen A."/>
            <person name="Mereny Z."/>
            <person name="Hegedus B."/>
            <person name="Baldrian P."/>
            <person name="Stursova M."/>
            <person name="Weitz H."/>
            <person name="Taylor A."/>
            <person name="Grigoriev I.V."/>
            <person name="Nagy L.G."/>
            <person name="Martin F."/>
            <person name="Kauserud H."/>
        </authorList>
    </citation>
    <scope>NUCLEOTIDE SEQUENCE</scope>
    <source>
        <strain evidence="3">CBHHK002</strain>
    </source>
</reference>
<accession>A0AAD7ACC6</accession>
<comment type="caution">
    <text evidence="3">The sequence shown here is derived from an EMBL/GenBank/DDBJ whole genome shotgun (WGS) entry which is preliminary data.</text>
</comment>
<proteinExistence type="predicted"/>
<keyword evidence="2" id="KW-0472">Membrane</keyword>
<evidence type="ECO:0000313" key="3">
    <source>
        <dbReference type="EMBL" id="KAJ7354692.1"/>
    </source>
</evidence>
<keyword evidence="2" id="KW-0812">Transmembrane</keyword>
<gene>
    <name evidence="3" type="ORF">DFH08DRAFT_956073</name>
</gene>
<name>A0AAD7ACC6_9AGAR</name>
<dbReference type="Proteomes" id="UP001218218">
    <property type="component" value="Unassembled WGS sequence"/>
</dbReference>